<dbReference type="AlphaFoldDB" id="A0A7J0E4J5"/>
<reference evidence="1 2" key="1">
    <citation type="submission" date="2019-07" db="EMBL/GenBank/DDBJ databases">
        <title>De Novo Assembly of kiwifruit Actinidia rufa.</title>
        <authorList>
            <person name="Sugita-Konishi S."/>
            <person name="Sato K."/>
            <person name="Mori E."/>
            <person name="Abe Y."/>
            <person name="Kisaki G."/>
            <person name="Hamano K."/>
            <person name="Suezawa K."/>
            <person name="Otani M."/>
            <person name="Fukuda T."/>
            <person name="Manabe T."/>
            <person name="Gomi K."/>
            <person name="Tabuchi M."/>
            <person name="Akimitsu K."/>
            <person name="Kataoka I."/>
        </authorList>
    </citation>
    <scope>NUCLEOTIDE SEQUENCE [LARGE SCALE GENOMIC DNA]</scope>
    <source>
        <strain evidence="2">cv. Fuchu</strain>
    </source>
</reference>
<gene>
    <name evidence="1" type="ORF">Acr_01g0012320</name>
</gene>
<proteinExistence type="predicted"/>
<keyword evidence="2" id="KW-1185">Reference proteome</keyword>
<organism evidence="1 2">
    <name type="scientific">Actinidia rufa</name>
    <dbReference type="NCBI Taxonomy" id="165716"/>
    <lineage>
        <taxon>Eukaryota</taxon>
        <taxon>Viridiplantae</taxon>
        <taxon>Streptophyta</taxon>
        <taxon>Embryophyta</taxon>
        <taxon>Tracheophyta</taxon>
        <taxon>Spermatophyta</taxon>
        <taxon>Magnoliopsida</taxon>
        <taxon>eudicotyledons</taxon>
        <taxon>Gunneridae</taxon>
        <taxon>Pentapetalae</taxon>
        <taxon>asterids</taxon>
        <taxon>Ericales</taxon>
        <taxon>Actinidiaceae</taxon>
        <taxon>Actinidia</taxon>
    </lineage>
</organism>
<accession>A0A7J0E4J5</accession>
<evidence type="ECO:0000313" key="2">
    <source>
        <dbReference type="Proteomes" id="UP000585474"/>
    </source>
</evidence>
<evidence type="ECO:0000313" key="1">
    <source>
        <dbReference type="EMBL" id="GFY81423.1"/>
    </source>
</evidence>
<dbReference type="EMBL" id="BJWL01000001">
    <property type="protein sequence ID" value="GFY81423.1"/>
    <property type="molecule type" value="Genomic_DNA"/>
</dbReference>
<comment type="caution">
    <text evidence="1">The sequence shown here is derived from an EMBL/GenBank/DDBJ whole genome shotgun (WGS) entry which is preliminary data.</text>
</comment>
<name>A0A7J0E4J5_9ERIC</name>
<sequence length="317" mass="35504">MGGSGMRDLAIFNRRFWENGCGDLPAKEIDIEGKWLFQSMGLLGMTDGISRVEQCSLTLGVSERVSKNPGESPREDSELIREEIEKIFEGPVSEMMKKENQNQCLDPNLERPRDSPKLFVMSSSPTVVQPWAEIAVDHSKPQMKLEYRPQNLRWPWHMGGPTRVFEEMVENVEGLRNLSTLTIKLKTSRVSYARICVEIEAKENLPDSFLIQCEEEVCEGEREEREILEILGVDMSSSGAKGHGMTFVSLKRNGTLGLRMWIVGIGLQLPNMFGSSFLEGNNPCGVSGSSLTFSNIGVLGVLRSLKKRHEFGGKSFL</sequence>
<protein>
    <submittedName>
        <fullName evidence="1">Uncharacterized protein</fullName>
    </submittedName>
</protein>
<dbReference type="Proteomes" id="UP000585474">
    <property type="component" value="Unassembled WGS sequence"/>
</dbReference>